<organism evidence="1 2">
    <name type="scientific">Halteria grandinella</name>
    <dbReference type="NCBI Taxonomy" id="5974"/>
    <lineage>
        <taxon>Eukaryota</taxon>
        <taxon>Sar</taxon>
        <taxon>Alveolata</taxon>
        <taxon>Ciliophora</taxon>
        <taxon>Intramacronucleata</taxon>
        <taxon>Spirotrichea</taxon>
        <taxon>Stichotrichia</taxon>
        <taxon>Sporadotrichida</taxon>
        <taxon>Halteriidae</taxon>
        <taxon>Halteria</taxon>
    </lineage>
</organism>
<keyword evidence="2" id="KW-1185">Reference proteome</keyword>
<reference evidence="1" key="1">
    <citation type="submission" date="2019-06" db="EMBL/GenBank/DDBJ databases">
        <authorList>
            <person name="Zheng W."/>
        </authorList>
    </citation>
    <scope>NUCLEOTIDE SEQUENCE</scope>
    <source>
        <strain evidence="1">QDHG01</strain>
    </source>
</reference>
<comment type="caution">
    <text evidence="1">The sequence shown here is derived from an EMBL/GenBank/DDBJ whole genome shotgun (WGS) entry which is preliminary data.</text>
</comment>
<evidence type="ECO:0000313" key="1">
    <source>
        <dbReference type="EMBL" id="TNV78071.1"/>
    </source>
</evidence>
<accession>A0A8J8NPW6</accession>
<evidence type="ECO:0000313" key="2">
    <source>
        <dbReference type="Proteomes" id="UP000785679"/>
    </source>
</evidence>
<protein>
    <submittedName>
        <fullName evidence="1">Uncharacterized protein</fullName>
    </submittedName>
</protein>
<dbReference type="EMBL" id="RRYP01010935">
    <property type="protein sequence ID" value="TNV78071.1"/>
    <property type="molecule type" value="Genomic_DNA"/>
</dbReference>
<dbReference type="AlphaFoldDB" id="A0A8J8NPW6"/>
<sequence length="260" mass="28024">MNNGMQVNQIVTIVLSLLDCEDLFGLVGFDGFHLLFTLGGLLVEGVELFGVKDNLLNLGLLVNLLAVLFPKEPAGLRGLSLALLGGDLLPGLDLGQELLDLGYGLLVRHELAGGGKDLGDLLFGLLQYLKEELSLLFLPLELVEVALDHAVAEGLYLDHLLPQVLELLARPQLLVRHELIGLVDLAQHLLQARNFKAGHLLGGAVVVLSMVFPYLDVGGHVHGGNLLILPDLGLSAARQLGLALNIWYRKVGVLLFLLNE</sequence>
<dbReference type="Proteomes" id="UP000785679">
    <property type="component" value="Unassembled WGS sequence"/>
</dbReference>
<gene>
    <name evidence="1" type="ORF">FGO68_gene14980</name>
</gene>
<name>A0A8J8NPW6_HALGN</name>
<proteinExistence type="predicted"/>